<dbReference type="Pfam" id="PF04773">
    <property type="entry name" value="FecR"/>
    <property type="match status" value="1"/>
</dbReference>
<accession>A0A516GVW7</accession>
<dbReference type="Gene3D" id="2.60.120.1440">
    <property type="match status" value="1"/>
</dbReference>
<sequence length="383" mass="43488">MIKFSEFLKLSKQIAASLLKDEKAKAFESSNLFSSKDKEDILNRLTDKTKIESRLQLKSKIDRKADWQTLKEKLNVPKKTYYWQYAAAASIVLILGLTFVFGTKETKSTTIEIANTPIKVGTDKAVLTLSDGSTVMLDSTNLYQKQGIKGTGKEIIYNVVGNKNVTLEYNILTIPRGGQFKIKLSDNTEVWLNSESQLKYPVNFIKGQPREVELIYGEAYFEVSKSTMHNGDAFTLKTSEQSLTVLGTSFNVKAYKDETEILTTLIEGSIAVTNNINQNILQPGEQSRLSQVKHDFEISTVDVFDVISWRNGAFSFTNKPLKDIMKVLSRWYDIDVLFVNQDMENVAFTGVLNKKQSIDYILEIIKNTNNMNYRIEDNKIIIE</sequence>
<dbReference type="Proteomes" id="UP000319209">
    <property type="component" value="Chromosome"/>
</dbReference>
<dbReference type="AlphaFoldDB" id="A0A516GVW7"/>
<keyword evidence="5" id="KW-1185">Reference proteome</keyword>
<dbReference type="Gene3D" id="3.55.50.30">
    <property type="match status" value="1"/>
</dbReference>
<keyword evidence="1" id="KW-0472">Membrane</keyword>
<feature type="domain" description="FecR protein" evidence="2">
    <location>
        <begin position="175"/>
        <end position="270"/>
    </location>
</feature>
<evidence type="ECO:0000259" key="3">
    <source>
        <dbReference type="Pfam" id="PF16344"/>
    </source>
</evidence>
<gene>
    <name evidence="4" type="ORF">FNB79_16585</name>
</gene>
<dbReference type="KEGG" id="fop:FNB79_16585"/>
<organism evidence="4 5">
    <name type="scientific">Formosa sediminum</name>
    <dbReference type="NCBI Taxonomy" id="2594004"/>
    <lineage>
        <taxon>Bacteria</taxon>
        <taxon>Pseudomonadati</taxon>
        <taxon>Bacteroidota</taxon>
        <taxon>Flavobacteriia</taxon>
        <taxon>Flavobacteriales</taxon>
        <taxon>Flavobacteriaceae</taxon>
        <taxon>Formosa</taxon>
    </lineage>
</organism>
<dbReference type="EMBL" id="CP041637">
    <property type="protein sequence ID" value="QDO95520.1"/>
    <property type="molecule type" value="Genomic_DNA"/>
</dbReference>
<name>A0A516GVW7_9FLAO</name>
<evidence type="ECO:0000256" key="1">
    <source>
        <dbReference type="SAM" id="Phobius"/>
    </source>
</evidence>
<dbReference type="InterPro" id="IPR032508">
    <property type="entry name" value="FecR_C"/>
</dbReference>
<dbReference type="InterPro" id="IPR006860">
    <property type="entry name" value="FecR"/>
</dbReference>
<dbReference type="PANTHER" id="PTHR30273:SF2">
    <property type="entry name" value="PROTEIN FECR"/>
    <property type="match status" value="1"/>
</dbReference>
<dbReference type="PANTHER" id="PTHR30273">
    <property type="entry name" value="PERIPLASMIC SIGNAL SENSOR AND SIGMA FACTOR ACTIVATOR FECR-RELATED"/>
    <property type="match status" value="1"/>
</dbReference>
<keyword evidence="1" id="KW-1133">Transmembrane helix</keyword>
<dbReference type="InterPro" id="IPR012373">
    <property type="entry name" value="Ferrdict_sens_TM"/>
</dbReference>
<dbReference type="OrthoDB" id="649666at2"/>
<reference evidence="4 5" key="1">
    <citation type="submission" date="2019-07" db="EMBL/GenBank/DDBJ databases">
        <title>Genome sequencing for Formosa sp. PS13.</title>
        <authorList>
            <person name="Park S.-J."/>
        </authorList>
    </citation>
    <scope>NUCLEOTIDE SEQUENCE [LARGE SCALE GENOMIC DNA]</scope>
    <source>
        <strain evidence="4 5">PS13</strain>
    </source>
</reference>
<evidence type="ECO:0000259" key="2">
    <source>
        <dbReference type="Pfam" id="PF04773"/>
    </source>
</evidence>
<evidence type="ECO:0000313" key="5">
    <source>
        <dbReference type="Proteomes" id="UP000319209"/>
    </source>
</evidence>
<dbReference type="RefSeq" id="WP_143382426.1">
    <property type="nucleotide sequence ID" value="NZ_CP041637.1"/>
</dbReference>
<dbReference type="PIRSF" id="PIRSF018266">
    <property type="entry name" value="FecR"/>
    <property type="match status" value="1"/>
</dbReference>
<evidence type="ECO:0000313" key="4">
    <source>
        <dbReference type="EMBL" id="QDO95520.1"/>
    </source>
</evidence>
<proteinExistence type="predicted"/>
<dbReference type="GO" id="GO:0016989">
    <property type="term" value="F:sigma factor antagonist activity"/>
    <property type="evidence" value="ECO:0007669"/>
    <property type="project" value="TreeGrafter"/>
</dbReference>
<dbReference type="Pfam" id="PF16344">
    <property type="entry name" value="FecR_C"/>
    <property type="match status" value="1"/>
</dbReference>
<protein>
    <submittedName>
        <fullName evidence="4">DUF4974 domain-containing protein</fullName>
    </submittedName>
</protein>
<feature type="transmembrane region" description="Helical" evidence="1">
    <location>
        <begin position="81"/>
        <end position="101"/>
    </location>
</feature>
<keyword evidence="1" id="KW-0812">Transmembrane</keyword>
<feature type="domain" description="Protein FecR C-terminal" evidence="3">
    <location>
        <begin position="314"/>
        <end position="382"/>
    </location>
</feature>